<evidence type="ECO:0000313" key="2">
    <source>
        <dbReference type="Proteomes" id="UP000738349"/>
    </source>
</evidence>
<sequence length="228" mass="25192">MANSFPQMQLRERRGSQRQLLHLLDLYCAGKVQATGTLDHDDMQNRLGRLEDLNVTLMQGDANVEPGLAAAASVLASTGTPNRTLQSDKVGQATTQDDEVNGHFDGVFANSLGVLKIDLHKGKLSTLANSTGIPSCRKSQRPRANYFSDHKKELQNSYEKIKMSKLASAREGVIFHLGSVPPATEVELRAELPPRSAVLALCHRYFNFMNNPVLILHSQTLHQKLEVH</sequence>
<keyword evidence="2" id="KW-1185">Reference proteome</keyword>
<protein>
    <submittedName>
        <fullName evidence="1">Uncharacterized protein</fullName>
    </submittedName>
</protein>
<comment type="caution">
    <text evidence="1">The sequence shown here is derived from an EMBL/GenBank/DDBJ whole genome shotgun (WGS) entry which is preliminary data.</text>
</comment>
<dbReference type="OrthoDB" id="762982at2759"/>
<proteinExistence type="predicted"/>
<organism evidence="1 2">
    <name type="scientific">Dactylonectria macrodidyma</name>
    <dbReference type="NCBI Taxonomy" id="307937"/>
    <lineage>
        <taxon>Eukaryota</taxon>
        <taxon>Fungi</taxon>
        <taxon>Dikarya</taxon>
        <taxon>Ascomycota</taxon>
        <taxon>Pezizomycotina</taxon>
        <taxon>Sordariomycetes</taxon>
        <taxon>Hypocreomycetidae</taxon>
        <taxon>Hypocreales</taxon>
        <taxon>Nectriaceae</taxon>
        <taxon>Dactylonectria</taxon>
    </lineage>
</organism>
<name>A0A9P9ER25_9HYPO</name>
<evidence type="ECO:0000313" key="1">
    <source>
        <dbReference type="EMBL" id="KAH7141665.1"/>
    </source>
</evidence>
<reference evidence="1" key="1">
    <citation type="journal article" date="2021" name="Nat. Commun.">
        <title>Genetic determinants of endophytism in the Arabidopsis root mycobiome.</title>
        <authorList>
            <person name="Mesny F."/>
            <person name="Miyauchi S."/>
            <person name="Thiergart T."/>
            <person name="Pickel B."/>
            <person name="Atanasova L."/>
            <person name="Karlsson M."/>
            <person name="Huettel B."/>
            <person name="Barry K.W."/>
            <person name="Haridas S."/>
            <person name="Chen C."/>
            <person name="Bauer D."/>
            <person name="Andreopoulos W."/>
            <person name="Pangilinan J."/>
            <person name="LaButti K."/>
            <person name="Riley R."/>
            <person name="Lipzen A."/>
            <person name="Clum A."/>
            <person name="Drula E."/>
            <person name="Henrissat B."/>
            <person name="Kohler A."/>
            <person name="Grigoriev I.V."/>
            <person name="Martin F.M."/>
            <person name="Hacquard S."/>
        </authorList>
    </citation>
    <scope>NUCLEOTIDE SEQUENCE</scope>
    <source>
        <strain evidence="1">MPI-CAGE-AT-0147</strain>
    </source>
</reference>
<dbReference type="EMBL" id="JAGMUV010000010">
    <property type="protein sequence ID" value="KAH7141665.1"/>
    <property type="molecule type" value="Genomic_DNA"/>
</dbReference>
<dbReference type="AlphaFoldDB" id="A0A9P9ER25"/>
<gene>
    <name evidence="1" type="ORF">EDB81DRAFT_760523</name>
</gene>
<accession>A0A9P9ER25</accession>
<dbReference type="Proteomes" id="UP000738349">
    <property type="component" value="Unassembled WGS sequence"/>
</dbReference>